<accession>A0A5B8RCC3</accession>
<dbReference type="SUPFAM" id="SSF52402">
    <property type="entry name" value="Adenine nucleotide alpha hydrolases-like"/>
    <property type="match status" value="1"/>
</dbReference>
<evidence type="ECO:0000313" key="3">
    <source>
        <dbReference type="EMBL" id="QEA05124.1"/>
    </source>
</evidence>
<organism evidence="3">
    <name type="scientific">uncultured organism</name>
    <dbReference type="NCBI Taxonomy" id="155900"/>
    <lineage>
        <taxon>unclassified sequences</taxon>
        <taxon>environmental samples</taxon>
    </lineage>
</organism>
<evidence type="ECO:0000259" key="2">
    <source>
        <dbReference type="Pfam" id="PF00582"/>
    </source>
</evidence>
<reference evidence="3" key="1">
    <citation type="submission" date="2019-06" db="EMBL/GenBank/DDBJ databases">
        <authorList>
            <person name="Murdoch R.W."/>
            <person name="Fathepure B."/>
        </authorList>
    </citation>
    <scope>NUCLEOTIDE SEQUENCE</scope>
</reference>
<dbReference type="PANTHER" id="PTHR46268">
    <property type="entry name" value="STRESS RESPONSE PROTEIN NHAX"/>
    <property type="match status" value="1"/>
</dbReference>
<dbReference type="InterPro" id="IPR006016">
    <property type="entry name" value="UspA"/>
</dbReference>
<dbReference type="EMBL" id="MN079095">
    <property type="protein sequence ID" value="QEA05124.1"/>
    <property type="molecule type" value="Genomic_DNA"/>
</dbReference>
<sequence>MFKKLLLPVDLQDDTGSGDEAADLAVGLARTHGAAIHVLSVFPGVGLPWVSTYFPADSLQRARDDLRGRLTDWAGRHIPAEIPCTVDIAEGPPHRCILDEIRHVGADLVVMPSHDETGAERVFLGSVAARVVERAHCSVLVVRHPRRG</sequence>
<evidence type="ECO:0000256" key="1">
    <source>
        <dbReference type="ARBA" id="ARBA00008791"/>
    </source>
</evidence>
<dbReference type="Gene3D" id="3.40.50.620">
    <property type="entry name" value="HUPs"/>
    <property type="match status" value="1"/>
</dbReference>
<dbReference type="PANTHER" id="PTHR46268:SF6">
    <property type="entry name" value="UNIVERSAL STRESS PROTEIN UP12"/>
    <property type="match status" value="1"/>
</dbReference>
<dbReference type="InterPro" id="IPR006015">
    <property type="entry name" value="Universal_stress_UspA"/>
</dbReference>
<feature type="domain" description="UspA" evidence="2">
    <location>
        <begin position="1"/>
        <end position="143"/>
    </location>
</feature>
<proteinExistence type="inferred from homology"/>
<dbReference type="InterPro" id="IPR014729">
    <property type="entry name" value="Rossmann-like_a/b/a_fold"/>
</dbReference>
<dbReference type="CDD" id="cd00293">
    <property type="entry name" value="USP-like"/>
    <property type="match status" value="1"/>
</dbReference>
<dbReference type="PRINTS" id="PR01438">
    <property type="entry name" value="UNVRSLSTRESS"/>
</dbReference>
<dbReference type="Pfam" id="PF00582">
    <property type="entry name" value="Usp"/>
    <property type="match status" value="1"/>
</dbReference>
<protein>
    <submittedName>
        <fullName evidence="3">Universal stress protein F</fullName>
    </submittedName>
</protein>
<comment type="similarity">
    <text evidence="1">Belongs to the universal stress protein A family.</text>
</comment>
<gene>
    <name evidence="3" type="primary">uspF</name>
    <name evidence="3" type="ORF">KBTEX_01443</name>
</gene>
<name>A0A5B8RCC3_9ZZZZ</name>
<dbReference type="AlphaFoldDB" id="A0A5B8RCC3"/>